<organism evidence="3 4">
    <name type="scientific">Ramazzottius varieornatus</name>
    <name type="common">Water bear</name>
    <name type="synonym">Tardigrade</name>
    <dbReference type="NCBI Taxonomy" id="947166"/>
    <lineage>
        <taxon>Eukaryota</taxon>
        <taxon>Metazoa</taxon>
        <taxon>Ecdysozoa</taxon>
        <taxon>Tardigrada</taxon>
        <taxon>Eutardigrada</taxon>
        <taxon>Parachela</taxon>
        <taxon>Hypsibioidea</taxon>
        <taxon>Ramazzottiidae</taxon>
        <taxon>Ramazzottius</taxon>
    </lineage>
</organism>
<dbReference type="Gene3D" id="3.60.40.10">
    <property type="entry name" value="PPM-type phosphatase domain"/>
    <property type="match status" value="1"/>
</dbReference>
<accession>A0A1D1WBY8</accession>
<dbReference type="InterPro" id="IPR036457">
    <property type="entry name" value="PPM-type-like_dom_sf"/>
</dbReference>
<evidence type="ECO:0000313" key="4">
    <source>
        <dbReference type="Proteomes" id="UP000186922"/>
    </source>
</evidence>
<comment type="caution">
    <text evidence="3">The sequence shown here is derived from an EMBL/GenBank/DDBJ whole genome shotgun (WGS) entry which is preliminary data.</text>
</comment>
<evidence type="ECO:0000256" key="1">
    <source>
        <dbReference type="SAM" id="MobiDB-lite"/>
    </source>
</evidence>
<protein>
    <recommendedName>
        <fullName evidence="2">PPM-type phosphatase domain-containing protein</fullName>
    </recommendedName>
</protein>
<dbReference type="PANTHER" id="PTHR21586:SF0">
    <property type="entry name" value="PP2C-LIKE DOMAIN-CONTAINING PROTEIN CG9801"/>
    <property type="match status" value="1"/>
</dbReference>
<dbReference type="InterPro" id="IPR001932">
    <property type="entry name" value="PPM-type_phosphatase-like_dom"/>
</dbReference>
<dbReference type="Pfam" id="PF13672">
    <property type="entry name" value="PP2C_2"/>
    <property type="match status" value="1"/>
</dbReference>
<dbReference type="EMBL" id="BDGG01000022">
    <property type="protein sequence ID" value="GAV09449.1"/>
    <property type="molecule type" value="Genomic_DNA"/>
</dbReference>
<sequence length="839" mass="91600">MPSVKKNLHKLMRNLSNPAIEQQQQPGHHKRHDVLRRTLCTTTVSQEQATLPVAASAQANGHGDGDDNQDSGNFIYKYLNGEIQRIHPAVYCDRTGESLVVHLLAQLDDHLQVCCTGPDEGVSHVSYLGSRRIYADIEEEDESAESAPSQHLPAMLRAALFAKSGKQCYLPQQEFLSLIYNDSKSSGREPWPLAESSERYSLIVSQQRGLSKSGSVVSMTHIGTAPRAQIEELLEEDESDEGTVDAPLEAASKGAQPPLILPPSSSAMAASLPLRAPHPVEVDGHADKENIQGTDVLAQSYSSSTSKTTTSMATAASAAPAVNPRPRTRQRPKVSKSRRSLHQQLLEDFPFSMETSLPWSVGHDRAFGLSTTLYETNPLTSEVAGSPTADVFAIVARENNAVLCVADGVNWGSAARLAAQCAVRGAIDCLNAQWKDLFLHNNTRLRSTKDLFGVLLQAVHAAHNLILQEHGALSTLCMAVICPLQDAKRYVCACVNVGDSLAYVFNRKFGVREITKGSHNVNSMRDMRDAMGALGPVDDVRPELSNYTCSMTIVETDDLVFLTTDGISDNFDPVIGKFCVAEGDDSTAIKDLLSKAHANGNGGDLQPPFEHQDKKGRFEEHEVGASLSLPRVTAMQRHELTLLRMEDLIRHGITPLVDKPCSNARQLCECFLNFAVQLTSAKRHILEDPDIYPAVRDGQKQSKNAQRHQRRKACERLSLLPGKLDHATIVAYQVGEWENVPTETSHVGDPSSQDSILANGEVEEADGASRKWRPNGIVNAQVTLNNSAAAARDRRISHAFPSIDSPDISRRTSLQPDLSFPPEYSLADSLSVLGHDDAR</sequence>
<name>A0A1D1WBY8_RAMVA</name>
<feature type="region of interest" description="Disordered" evidence="1">
    <location>
        <begin position="800"/>
        <end position="820"/>
    </location>
</feature>
<dbReference type="AlphaFoldDB" id="A0A1D1WBY8"/>
<dbReference type="PROSITE" id="PS51746">
    <property type="entry name" value="PPM_2"/>
    <property type="match status" value="1"/>
</dbReference>
<feature type="compositionally biased region" description="Basic residues" evidence="1">
    <location>
        <begin position="326"/>
        <end position="339"/>
    </location>
</feature>
<dbReference type="InterPro" id="IPR053287">
    <property type="entry name" value="PP2C-like_domain"/>
</dbReference>
<dbReference type="Proteomes" id="UP000186922">
    <property type="component" value="Unassembled WGS sequence"/>
</dbReference>
<feature type="domain" description="PPM-type phosphatase" evidence="2">
    <location>
        <begin position="371"/>
        <end position="734"/>
    </location>
</feature>
<keyword evidence="4" id="KW-1185">Reference proteome</keyword>
<dbReference type="STRING" id="947166.A0A1D1WBY8"/>
<proteinExistence type="predicted"/>
<dbReference type="OrthoDB" id="2556847at2759"/>
<evidence type="ECO:0000259" key="2">
    <source>
        <dbReference type="PROSITE" id="PS51746"/>
    </source>
</evidence>
<dbReference type="PANTHER" id="PTHR21586">
    <property type="entry name" value="TIPA"/>
    <property type="match status" value="1"/>
</dbReference>
<reference evidence="3 4" key="1">
    <citation type="journal article" date="2016" name="Nat. Commun.">
        <title>Extremotolerant tardigrade genome and improved radiotolerance of human cultured cells by tardigrade-unique protein.</title>
        <authorList>
            <person name="Hashimoto T."/>
            <person name="Horikawa D.D."/>
            <person name="Saito Y."/>
            <person name="Kuwahara H."/>
            <person name="Kozuka-Hata H."/>
            <person name="Shin-I T."/>
            <person name="Minakuchi Y."/>
            <person name="Ohishi K."/>
            <person name="Motoyama A."/>
            <person name="Aizu T."/>
            <person name="Enomoto A."/>
            <person name="Kondo K."/>
            <person name="Tanaka S."/>
            <person name="Hara Y."/>
            <person name="Koshikawa S."/>
            <person name="Sagara H."/>
            <person name="Miura T."/>
            <person name="Yokobori S."/>
            <person name="Miyagawa K."/>
            <person name="Suzuki Y."/>
            <person name="Kubo T."/>
            <person name="Oyama M."/>
            <person name="Kohara Y."/>
            <person name="Fujiyama A."/>
            <person name="Arakawa K."/>
            <person name="Katayama T."/>
            <person name="Toyoda A."/>
            <person name="Kunieda T."/>
        </authorList>
    </citation>
    <scope>NUCLEOTIDE SEQUENCE [LARGE SCALE GENOMIC DNA]</scope>
    <source>
        <strain evidence="3 4">YOKOZUNA-1</strain>
    </source>
</reference>
<gene>
    <name evidence="3" type="primary">RvY_18993-1</name>
    <name evidence="3" type="synonym">RvY_18993.1</name>
    <name evidence="3" type="ORF">RvY_18993</name>
</gene>
<dbReference type="SMART" id="SM00332">
    <property type="entry name" value="PP2Cc"/>
    <property type="match status" value="1"/>
</dbReference>
<evidence type="ECO:0000313" key="3">
    <source>
        <dbReference type="EMBL" id="GAV09449.1"/>
    </source>
</evidence>
<dbReference type="SUPFAM" id="SSF81606">
    <property type="entry name" value="PP2C-like"/>
    <property type="match status" value="1"/>
</dbReference>
<feature type="compositionally biased region" description="Low complexity" evidence="1">
    <location>
        <begin position="301"/>
        <end position="321"/>
    </location>
</feature>
<feature type="region of interest" description="Disordered" evidence="1">
    <location>
        <begin position="301"/>
        <end position="339"/>
    </location>
</feature>